<dbReference type="Proteomes" id="UP000250235">
    <property type="component" value="Unassembled WGS sequence"/>
</dbReference>
<keyword evidence="2" id="KW-1185">Reference proteome</keyword>
<organism evidence="1 2">
    <name type="scientific">Dorcoceras hygrometricum</name>
    <dbReference type="NCBI Taxonomy" id="472368"/>
    <lineage>
        <taxon>Eukaryota</taxon>
        <taxon>Viridiplantae</taxon>
        <taxon>Streptophyta</taxon>
        <taxon>Embryophyta</taxon>
        <taxon>Tracheophyta</taxon>
        <taxon>Spermatophyta</taxon>
        <taxon>Magnoliopsida</taxon>
        <taxon>eudicotyledons</taxon>
        <taxon>Gunneridae</taxon>
        <taxon>Pentapetalae</taxon>
        <taxon>asterids</taxon>
        <taxon>lamiids</taxon>
        <taxon>Lamiales</taxon>
        <taxon>Gesneriaceae</taxon>
        <taxon>Didymocarpoideae</taxon>
        <taxon>Trichosporeae</taxon>
        <taxon>Loxocarpinae</taxon>
        <taxon>Dorcoceras</taxon>
    </lineage>
</organism>
<sequence length="163" mass="18057">MNLTRTESPRRCDRNKSNHVIDGGGACGGGGGRGGFGGEGGGGPLARIFCGPRFVDGYCSPDLSRFELLIEDFDHSNVISPRHIEYFPVPRAVVEDERQYRAPHLPTGELLAAMRRVDSYHALMSFGNSRLSDLIMLWYCVLRRVDSYRALMHIVANVLCSIL</sequence>
<keyword evidence="1" id="KW-0378">Hydrolase</keyword>
<name>A0A2Z7BA58_9LAMI</name>
<protein>
    <submittedName>
        <fullName evidence="1">Serine carboxypeptidase-like 18</fullName>
    </submittedName>
</protein>
<evidence type="ECO:0000313" key="2">
    <source>
        <dbReference type="Proteomes" id="UP000250235"/>
    </source>
</evidence>
<dbReference type="GO" id="GO:0004180">
    <property type="term" value="F:carboxypeptidase activity"/>
    <property type="evidence" value="ECO:0007669"/>
    <property type="project" value="UniProtKB-KW"/>
</dbReference>
<dbReference type="AlphaFoldDB" id="A0A2Z7BA58"/>
<evidence type="ECO:0000313" key="1">
    <source>
        <dbReference type="EMBL" id="KZV28684.1"/>
    </source>
</evidence>
<gene>
    <name evidence="1" type="ORF">F511_12210</name>
</gene>
<proteinExistence type="predicted"/>
<reference evidence="1 2" key="1">
    <citation type="journal article" date="2015" name="Proc. Natl. Acad. Sci. U.S.A.">
        <title>The resurrection genome of Boea hygrometrica: A blueprint for survival of dehydration.</title>
        <authorList>
            <person name="Xiao L."/>
            <person name="Yang G."/>
            <person name="Zhang L."/>
            <person name="Yang X."/>
            <person name="Zhao S."/>
            <person name="Ji Z."/>
            <person name="Zhou Q."/>
            <person name="Hu M."/>
            <person name="Wang Y."/>
            <person name="Chen M."/>
            <person name="Xu Y."/>
            <person name="Jin H."/>
            <person name="Xiao X."/>
            <person name="Hu G."/>
            <person name="Bao F."/>
            <person name="Hu Y."/>
            <person name="Wan P."/>
            <person name="Li L."/>
            <person name="Deng X."/>
            <person name="Kuang T."/>
            <person name="Xiang C."/>
            <person name="Zhu J.K."/>
            <person name="Oliver M.J."/>
            <person name="He Y."/>
        </authorList>
    </citation>
    <scope>NUCLEOTIDE SEQUENCE [LARGE SCALE GENOMIC DNA]</scope>
    <source>
        <strain evidence="2">cv. XS01</strain>
    </source>
</reference>
<keyword evidence="1" id="KW-0121">Carboxypeptidase</keyword>
<accession>A0A2Z7BA58</accession>
<dbReference type="EMBL" id="KV010031">
    <property type="protein sequence ID" value="KZV28684.1"/>
    <property type="molecule type" value="Genomic_DNA"/>
</dbReference>
<keyword evidence="1" id="KW-0645">Protease</keyword>